<protein>
    <submittedName>
        <fullName evidence="3">NAD(P)-binding protein</fullName>
    </submittedName>
</protein>
<keyword evidence="1" id="KW-0560">Oxidoreductase</keyword>
<reference evidence="3" key="1">
    <citation type="submission" date="2017-02" db="UniProtKB">
        <authorList>
            <consortium name="WormBaseParasite"/>
        </authorList>
    </citation>
    <scope>IDENTIFICATION</scope>
</reference>
<evidence type="ECO:0000313" key="3">
    <source>
        <dbReference type="WBParaSite" id="SPAL_0001744000.1"/>
    </source>
</evidence>
<dbReference type="STRING" id="174720.A0A0N5CHX8"/>
<proteinExistence type="predicted"/>
<sequence length="321" mass="36909">MGNIIIGSTISISFTCLLRMFFKGKHFNENISAKDKIIIITGATSGIGKQLVRELNIREGKVYMFCRDEDKAFEARLSLVKYGCDPTRMIFIHCDLTNFLSIRKAVDEFKKDERIVDVLINNAAVMYYPKFELTVDQCEVTWQTNYLGHFVLTELLTPLLQKSVDGGRIINVSSGLERRCKEIDLEKINSPEYFGRMKAYDRSKLAQIMHAIEYTRRIRTIDPDTKITFNSCEPGIVNTHLFRHTIFQNKLINIISSPFRWFFLKTPNDGAQSPLYLALSQKVSSISGKHFVGFSEKNKINDIALDVNLCSELYDYSMQYV</sequence>
<organism evidence="2 3">
    <name type="scientific">Strongyloides papillosus</name>
    <name type="common">Intestinal threadworm</name>
    <dbReference type="NCBI Taxonomy" id="174720"/>
    <lineage>
        <taxon>Eukaryota</taxon>
        <taxon>Metazoa</taxon>
        <taxon>Ecdysozoa</taxon>
        <taxon>Nematoda</taxon>
        <taxon>Chromadorea</taxon>
        <taxon>Rhabditida</taxon>
        <taxon>Tylenchina</taxon>
        <taxon>Panagrolaimomorpha</taxon>
        <taxon>Strongyloidoidea</taxon>
        <taxon>Strongyloididae</taxon>
        <taxon>Strongyloides</taxon>
    </lineage>
</organism>
<dbReference type="AlphaFoldDB" id="A0A0N5CHX8"/>
<dbReference type="Gene3D" id="3.40.50.720">
    <property type="entry name" value="NAD(P)-binding Rossmann-like Domain"/>
    <property type="match status" value="1"/>
</dbReference>
<dbReference type="Proteomes" id="UP000046392">
    <property type="component" value="Unplaced"/>
</dbReference>
<evidence type="ECO:0000313" key="2">
    <source>
        <dbReference type="Proteomes" id="UP000046392"/>
    </source>
</evidence>
<dbReference type="Pfam" id="PF00106">
    <property type="entry name" value="adh_short"/>
    <property type="match status" value="1"/>
</dbReference>
<accession>A0A0N5CHX8</accession>
<dbReference type="PRINTS" id="PR00081">
    <property type="entry name" value="GDHRDH"/>
</dbReference>
<dbReference type="GO" id="GO:0016491">
    <property type="term" value="F:oxidoreductase activity"/>
    <property type="evidence" value="ECO:0007669"/>
    <property type="project" value="UniProtKB-KW"/>
</dbReference>
<dbReference type="InterPro" id="IPR002347">
    <property type="entry name" value="SDR_fam"/>
</dbReference>
<name>A0A0N5CHX8_STREA</name>
<dbReference type="SUPFAM" id="SSF51735">
    <property type="entry name" value="NAD(P)-binding Rossmann-fold domains"/>
    <property type="match status" value="1"/>
</dbReference>
<dbReference type="InterPro" id="IPR036291">
    <property type="entry name" value="NAD(P)-bd_dom_sf"/>
</dbReference>
<keyword evidence="2" id="KW-1185">Reference proteome</keyword>
<dbReference type="PANTHER" id="PTHR43157">
    <property type="entry name" value="PHOSPHATIDYLINOSITOL-GLYCAN BIOSYNTHESIS CLASS F PROTEIN-RELATED"/>
    <property type="match status" value="1"/>
</dbReference>
<dbReference type="WBParaSite" id="SPAL_0001744000.1">
    <property type="protein sequence ID" value="SPAL_0001744000.1"/>
    <property type="gene ID" value="SPAL_0001744000"/>
</dbReference>
<dbReference type="PANTHER" id="PTHR43157:SF31">
    <property type="entry name" value="PHOSPHATIDYLINOSITOL-GLYCAN BIOSYNTHESIS CLASS F PROTEIN"/>
    <property type="match status" value="1"/>
</dbReference>
<evidence type="ECO:0000256" key="1">
    <source>
        <dbReference type="ARBA" id="ARBA00023002"/>
    </source>
</evidence>